<proteinExistence type="predicted"/>
<dbReference type="EMBL" id="AFCE01000076">
    <property type="protein sequence ID" value="EGL83850.1"/>
    <property type="molecule type" value="Genomic_DNA"/>
</dbReference>
<accession>F5L485</accession>
<protein>
    <submittedName>
        <fullName evidence="1">Uncharacterized protein</fullName>
    </submittedName>
</protein>
<gene>
    <name evidence="1" type="ORF">CathTA2_0597</name>
    <name evidence="2" type="ORF">HUR95_01325</name>
</gene>
<evidence type="ECO:0000313" key="3">
    <source>
        <dbReference type="Proteomes" id="UP000010716"/>
    </source>
</evidence>
<evidence type="ECO:0000313" key="1">
    <source>
        <dbReference type="EMBL" id="EGL83850.1"/>
    </source>
</evidence>
<sequence>MECYVTSCSFTDQPFLLEQDKEFVLKFNLDYPGEVVLDLVASVPEGDWGTKGKESAFVTIYLNEEYNQDLILFYGAENFSYQRLLGRLDAGQHVVRLTFQKDKSSPNIKCISIKKAEIRQVRDTDPEIIFYKYAPIIYGRNLSDDYESVYTDTPLALYYYCDQHENLSMTVEYQIIFSHEDDGTPGPALMSRWGRTTDIEWVYRVKLDKYGKRIQGSEKVEEFQGPEHMTTNFKGKYALGEHPILQAATKNGNVSDHITSSYRFLLKPTLCHSRDVNREEVMNLHPWTYRVSAKEIQRQQNLEYPVNPQTPHLADKRFYLYIHSSKQSFNGEHKYGSAGFKVKLRNHHTWYSSTHDNHSFAYDGADGPFATTVKLPEGTKIGDIEEIVAYYVEFQSAPADYYIQVNGIRSAFLLNEEYLPKRPFIISKNVAILSPQQREVSLWRADDLESGT</sequence>
<keyword evidence="4" id="KW-1185">Reference proteome</keyword>
<name>F5L485_CALTT</name>
<evidence type="ECO:0000313" key="2">
    <source>
        <dbReference type="EMBL" id="QZT34101.1"/>
    </source>
</evidence>
<dbReference type="Proteomes" id="UP000825179">
    <property type="component" value="Chromosome"/>
</dbReference>
<reference evidence="2 4" key="2">
    <citation type="journal article" date="2020" name="Extremophiles">
        <title>Genomic analysis of Caldalkalibacillus thermarum TA2.A1 reveals aerobic alkaliphilic metabolism and evolutionary hallmarks linking alkaliphilic bacteria and plant life.</title>
        <authorList>
            <person name="de Jong S.I."/>
            <person name="van den Broek M.A."/>
            <person name="Merkel A.Y."/>
            <person name="de la Torre Cortes P."/>
            <person name="Kalamorz F."/>
            <person name="Cook G.M."/>
            <person name="van Loosdrecht M.C.M."/>
            <person name="McMillan D.G.G."/>
        </authorList>
    </citation>
    <scope>NUCLEOTIDE SEQUENCE [LARGE SCALE GENOMIC DNA]</scope>
    <source>
        <strain evidence="2 4">TA2.A1</strain>
    </source>
</reference>
<organism evidence="1 3">
    <name type="scientific">Caldalkalibacillus thermarum (strain TA2.A1)</name>
    <dbReference type="NCBI Taxonomy" id="986075"/>
    <lineage>
        <taxon>Bacteria</taxon>
        <taxon>Bacillati</taxon>
        <taxon>Bacillota</taxon>
        <taxon>Bacilli</taxon>
        <taxon>Bacillales</taxon>
        <taxon>Bacillaceae</taxon>
        <taxon>Caldalkalibacillus</taxon>
    </lineage>
</organism>
<reference evidence="1 3" key="1">
    <citation type="journal article" date="2011" name="J. Bacteriol.">
        <title>Draft genome sequence of the thermoalkaliphilic Caldalkalibacillus thermarum strain TA2.A1.</title>
        <authorList>
            <person name="Kalamorz F."/>
            <person name="Keis S."/>
            <person name="McMillan D.G."/>
            <person name="Olsson K."/>
            <person name="Stanton J.A."/>
            <person name="Stockwell P."/>
            <person name="Black M.A."/>
            <person name="Klingeman D.M."/>
            <person name="Land M.L."/>
            <person name="Han C.S."/>
            <person name="Martin S.L."/>
            <person name="Becher S.A."/>
            <person name="Peddie C.J."/>
            <person name="Morgan H.W."/>
            <person name="Matthies D."/>
            <person name="Preiss L."/>
            <person name="Meier T."/>
            <person name="Brown S.D."/>
            <person name="Cook G.M."/>
        </authorList>
    </citation>
    <scope>NUCLEOTIDE SEQUENCE [LARGE SCALE GENOMIC DNA]</scope>
    <source>
        <strain evidence="1 3">TA2.A1</strain>
    </source>
</reference>
<dbReference type="EMBL" id="CP082237">
    <property type="protein sequence ID" value="QZT34101.1"/>
    <property type="molecule type" value="Genomic_DNA"/>
</dbReference>
<dbReference type="KEGG" id="cthu:HUR95_01325"/>
<dbReference type="OrthoDB" id="9807465at2"/>
<reference evidence="2" key="3">
    <citation type="submission" date="2021-08" db="EMBL/GenBank/DDBJ databases">
        <authorList>
            <person name="de Jong S."/>
            <person name="van den Broek M."/>
            <person name="Merkel A."/>
            <person name="de la Torre Cortes P."/>
            <person name="Kalamorz F."/>
            <person name="Cook G."/>
            <person name="van Loosdrecht M."/>
            <person name="McMillan D."/>
        </authorList>
    </citation>
    <scope>NUCLEOTIDE SEQUENCE</scope>
    <source>
        <strain evidence="2">TA2.A1</strain>
    </source>
</reference>
<dbReference type="RefSeq" id="WP_007502962.1">
    <property type="nucleotide sequence ID" value="NZ_AFCE01000076.1"/>
</dbReference>
<dbReference type="Proteomes" id="UP000010716">
    <property type="component" value="Unassembled WGS sequence"/>
</dbReference>
<evidence type="ECO:0000313" key="4">
    <source>
        <dbReference type="Proteomes" id="UP000825179"/>
    </source>
</evidence>
<dbReference type="AlphaFoldDB" id="F5L485"/>
<dbReference type="eggNOG" id="ENOG502ZTUW">
    <property type="taxonomic scope" value="Bacteria"/>
</dbReference>